<evidence type="ECO:0000313" key="1">
    <source>
        <dbReference type="EMBL" id="EKU11566.1"/>
    </source>
</evidence>
<dbReference type="PATRIC" id="fig|1244083.3.peg.846"/>
<name>M5IR32_9BACT</name>
<evidence type="ECO:0000313" key="2">
    <source>
        <dbReference type="Proteomes" id="UP000011939"/>
    </source>
</evidence>
<sequence length="42" mass="4670">MQIKPLNNCMTTSLNVALVLNLAKFGSNLTILQLRLLARSVR</sequence>
<protein>
    <submittedName>
        <fullName evidence="1">Uncharacterized protein</fullName>
    </submittedName>
</protein>
<accession>M5IR32</accession>
<dbReference type="Proteomes" id="UP000011939">
    <property type="component" value="Unassembled WGS sequence"/>
</dbReference>
<gene>
    <name evidence="1" type="ORF">CSUNSWCD_1604</name>
</gene>
<dbReference type="EMBL" id="AMZQ01000005">
    <property type="protein sequence ID" value="EKU11566.1"/>
    <property type="molecule type" value="Genomic_DNA"/>
</dbReference>
<dbReference type="AlphaFoldDB" id="M5IR32"/>
<comment type="caution">
    <text evidence="1">The sequence shown here is derived from an EMBL/GenBank/DDBJ whole genome shotgun (WGS) entry which is preliminary data.</text>
</comment>
<reference evidence="1 2" key="1">
    <citation type="journal article" date="2013" name="Genome Announc.">
        <title>Genome Sequence of Campylobacter showae UNSWCD, Isolated from a Patient with Crohn's Disease.</title>
        <authorList>
            <person name="Tay A.P."/>
            <person name="Kaakoush N.O."/>
            <person name="Deshpande N.P."/>
            <person name="Chen Z."/>
            <person name="Mitchell H."/>
            <person name="Wilkins M.R."/>
        </authorList>
    </citation>
    <scope>NUCLEOTIDE SEQUENCE [LARGE SCALE GENOMIC DNA]</scope>
    <source>
        <strain evidence="1 2">CSUNSWCD</strain>
    </source>
</reference>
<organism evidence="1 2">
    <name type="scientific">Campylobacter showae CSUNSWCD</name>
    <dbReference type="NCBI Taxonomy" id="1244083"/>
    <lineage>
        <taxon>Bacteria</taxon>
        <taxon>Pseudomonadati</taxon>
        <taxon>Campylobacterota</taxon>
        <taxon>Epsilonproteobacteria</taxon>
        <taxon>Campylobacterales</taxon>
        <taxon>Campylobacteraceae</taxon>
        <taxon>Campylobacter</taxon>
    </lineage>
</organism>
<proteinExistence type="predicted"/>